<dbReference type="AlphaFoldDB" id="A0A176WE33"/>
<feature type="compositionally biased region" description="Basic and acidic residues" evidence="1">
    <location>
        <begin position="46"/>
        <end position="59"/>
    </location>
</feature>
<dbReference type="GO" id="GO:0005737">
    <property type="term" value="C:cytoplasm"/>
    <property type="evidence" value="ECO:0007669"/>
    <property type="project" value="TreeGrafter"/>
</dbReference>
<name>A0A176WE33_MARPO</name>
<dbReference type="PANTHER" id="PTHR19288">
    <property type="entry name" value="4-NITROPHENYLPHOSPHATASE-RELATED"/>
    <property type="match status" value="1"/>
</dbReference>
<dbReference type="NCBIfam" id="TIGR01668">
    <property type="entry name" value="YqeG_hyp_ppase"/>
    <property type="match status" value="1"/>
</dbReference>
<accession>A0A176WE33</accession>
<dbReference type="InterPro" id="IPR023214">
    <property type="entry name" value="HAD_sf"/>
</dbReference>
<evidence type="ECO:0000256" key="1">
    <source>
        <dbReference type="SAM" id="MobiDB-lite"/>
    </source>
</evidence>
<comment type="caution">
    <text evidence="2">The sequence shown here is derived from an EMBL/GenBank/DDBJ whole genome shotgun (WGS) entry which is preliminary data.</text>
</comment>
<reference evidence="2" key="1">
    <citation type="submission" date="2016-03" db="EMBL/GenBank/DDBJ databases">
        <title>Mechanisms controlling the formation of the plant cell surface in tip-growing cells are functionally conserved among land plants.</title>
        <authorList>
            <person name="Honkanen S."/>
            <person name="Jones V.A."/>
            <person name="Morieri G."/>
            <person name="Champion C."/>
            <person name="Hetherington A.J."/>
            <person name="Kelly S."/>
            <person name="Saint-Marcoux D."/>
            <person name="Proust H."/>
            <person name="Prescott H."/>
            <person name="Dolan L."/>
        </authorList>
    </citation>
    <scope>NUCLEOTIDE SEQUENCE [LARGE SCALE GENOMIC DNA]</scope>
    <source>
        <tissue evidence="2">Whole gametophyte</tissue>
    </source>
</reference>
<dbReference type="EMBL" id="LVLJ01001153">
    <property type="protein sequence ID" value="OAE31174.1"/>
    <property type="molecule type" value="Genomic_DNA"/>
</dbReference>
<dbReference type="InterPro" id="IPR036412">
    <property type="entry name" value="HAD-like_sf"/>
</dbReference>
<dbReference type="Pfam" id="PF09419">
    <property type="entry name" value="PGP_phosphatase"/>
    <property type="match status" value="1"/>
</dbReference>
<dbReference type="Gene3D" id="3.40.50.1000">
    <property type="entry name" value="HAD superfamily/HAD-like"/>
    <property type="match status" value="1"/>
</dbReference>
<evidence type="ECO:0000313" key="2">
    <source>
        <dbReference type="EMBL" id="OAE31174.1"/>
    </source>
</evidence>
<gene>
    <name evidence="2" type="ORF">AXG93_3617s1140</name>
</gene>
<feature type="region of interest" description="Disordered" evidence="1">
    <location>
        <begin position="1"/>
        <end position="59"/>
    </location>
</feature>
<dbReference type="InterPro" id="IPR010021">
    <property type="entry name" value="PGPP1/Gep4"/>
</dbReference>
<dbReference type="GO" id="GO:0008962">
    <property type="term" value="F:phosphatidylglycerophosphatase activity"/>
    <property type="evidence" value="ECO:0007669"/>
    <property type="project" value="InterPro"/>
</dbReference>
<dbReference type="InterPro" id="IPR027706">
    <property type="entry name" value="PGP_Pase"/>
</dbReference>
<keyword evidence="3" id="KW-1185">Reference proteome</keyword>
<sequence length="375" mass="40586">MPPSIHNRPTLSDAEPGRNPNAQTAGEKAFVATSPPQPSQKSSAESPDRRLAESTSKLDREEVAQHQLLAALIGLRCRPQETAISSRSSGLIGAMDGEKREFSSFGEPVALELPNPTLRVLESGCQQSEDVSMMNAGGSSPEPPIGAPSSMAGKSLLAKLGQSINVAGIAFSSKVILKERHLAIPHVSVPDISWIDWKALRAKGFEAVLFDKDNTLTAPYGQNVWPSLLESLEECRTAFDGRLALLSNSAGLYQFDPDGAEAKALEDKLGISVIRHGSKKPSGDAQAVADHFGCDPSLVVMVGDRYFTDIVYGNSNGLLTIRPAPLTSIGEPFVVRRVRALEDTLVEWWRTQGTLPTKHRLFDHPVDFIKDPGFW</sequence>
<dbReference type="PANTHER" id="PTHR19288:SF25">
    <property type="entry name" value="PHOSPHATIDYLGLYCEROPHOSPHATASE GEP4, MITOCHONDRIAL"/>
    <property type="match status" value="1"/>
</dbReference>
<evidence type="ECO:0000313" key="3">
    <source>
        <dbReference type="Proteomes" id="UP000077202"/>
    </source>
</evidence>
<proteinExistence type="predicted"/>
<protein>
    <submittedName>
        <fullName evidence="2">Uncharacterized protein</fullName>
    </submittedName>
</protein>
<organism evidence="2 3">
    <name type="scientific">Marchantia polymorpha subsp. ruderalis</name>
    <dbReference type="NCBI Taxonomy" id="1480154"/>
    <lineage>
        <taxon>Eukaryota</taxon>
        <taxon>Viridiplantae</taxon>
        <taxon>Streptophyta</taxon>
        <taxon>Embryophyta</taxon>
        <taxon>Marchantiophyta</taxon>
        <taxon>Marchantiopsida</taxon>
        <taxon>Marchantiidae</taxon>
        <taxon>Marchantiales</taxon>
        <taxon>Marchantiaceae</taxon>
        <taxon>Marchantia</taxon>
    </lineage>
</organism>
<dbReference type="SUPFAM" id="SSF56784">
    <property type="entry name" value="HAD-like"/>
    <property type="match status" value="1"/>
</dbReference>
<dbReference type="Proteomes" id="UP000077202">
    <property type="component" value="Unassembled WGS sequence"/>
</dbReference>